<dbReference type="RefSeq" id="XP_069231756.1">
    <property type="nucleotide sequence ID" value="XM_069371043.1"/>
</dbReference>
<evidence type="ECO:0008006" key="4">
    <source>
        <dbReference type="Google" id="ProtNLM"/>
    </source>
</evidence>
<proteinExistence type="predicted"/>
<dbReference type="InterPro" id="IPR036770">
    <property type="entry name" value="Ankyrin_rpt-contain_sf"/>
</dbReference>
<protein>
    <recommendedName>
        <fullName evidence="4">Ankyrin</fullName>
    </recommendedName>
</protein>
<dbReference type="SUPFAM" id="SSF48403">
    <property type="entry name" value="Ankyrin repeat"/>
    <property type="match status" value="1"/>
</dbReference>
<feature type="compositionally biased region" description="Basic and acidic residues" evidence="1">
    <location>
        <begin position="139"/>
        <end position="156"/>
    </location>
</feature>
<keyword evidence="3" id="KW-1185">Reference proteome</keyword>
<dbReference type="EMBL" id="JAAQHG020000006">
    <property type="protein sequence ID" value="KAL1588651.1"/>
    <property type="molecule type" value="Genomic_DNA"/>
</dbReference>
<name>A0AB34KYP6_9PEZI</name>
<reference evidence="2 3" key="1">
    <citation type="journal article" date="2020" name="Microbiol. Resour. Announc.">
        <title>Draft Genome Sequence of a Cladosporium Species Isolated from the Mesophotic Ascidian Didemnum maculosum.</title>
        <authorList>
            <person name="Gioti A."/>
            <person name="Siaperas R."/>
            <person name="Nikolaivits E."/>
            <person name="Le Goff G."/>
            <person name="Ouazzani J."/>
            <person name="Kotoulas G."/>
            <person name="Topakas E."/>
        </authorList>
    </citation>
    <scope>NUCLEOTIDE SEQUENCE [LARGE SCALE GENOMIC DNA]</scope>
    <source>
        <strain evidence="2 3">TM138-S3</strain>
    </source>
</reference>
<dbReference type="AlphaFoldDB" id="A0AB34KYP6"/>
<comment type="caution">
    <text evidence="2">The sequence shown here is derived from an EMBL/GenBank/DDBJ whole genome shotgun (WGS) entry which is preliminary data.</text>
</comment>
<gene>
    <name evidence="2" type="ORF">WHR41_02437</name>
</gene>
<feature type="region of interest" description="Disordered" evidence="1">
    <location>
        <begin position="136"/>
        <end position="156"/>
    </location>
</feature>
<dbReference type="GeneID" id="96003881"/>
<evidence type="ECO:0000313" key="3">
    <source>
        <dbReference type="Proteomes" id="UP000803884"/>
    </source>
</evidence>
<dbReference type="Gene3D" id="1.25.40.20">
    <property type="entry name" value="Ankyrin repeat-containing domain"/>
    <property type="match status" value="1"/>
</dbReference>
<dbReference type="InterPro" id="IPR002110">
    <property type="entry name" value="Ankyrin_rpt"/>
</dbReference>
<organism evidence="2 3">
    <name type="scientific">Cladosporium halotolerans</name>
    <dbReference type="NCBI Taxonomy" id="1052096"/>
    <lineage>
        <taxon>Eukaryota</taxon>
        <taxon>Fungi</taxon>
        <taxon>Dikarya</taxon>
        <taxon>Ascomycota</taxon>
        <taxon>Pezizomycotina</taxon>
        <taxon>Dothideomycetes</taxon>
        <taxon>Dothideomycetidae</taxon>
        <taxon>Cladosporiales</taxon>
        <taxon>Cladosporiaceae</taxon>
        <taxon>Cladosporium</taxon>
    </lineage>
</organism>
<dbReference type="Proteomes" id="UP000803884">
    <property type="component" value="Unassembled WGS sequence"/>
</dbReference>
<evidence type="ECO:0000313" key="2">
    <source>
        <dbReference type="EMBL" id="KAL1588651.1"/>
    </source>
</evidence>
<dbReference type="Pfam" id="PF00023">
    <property type="entry name" value="Ank"/>
    <property type="match status" value="1"/>
</dbReference>
<accession>A0AB34KYP6</accession>
<evidence type="ECO:0000256" key="1">
    <source>
        <dbReference type="SAM" id="MobiDB-lite"/>
    </source>
</evidence>
<sequence>MLSSPHTSLPGLDATASAIPFIDPFAAHLSTLPTTINPDALTHAAQTNNLPLTLTLLSAGGDPSPASLPASHSPLFLAARAGHLRVTQLLLAERLRRGLWGEDRHLRDGRVLREAEERGDVEMVVLLTMAPEDVLSAEDMQRGREGGGKRDSVLSI</sequence>